<keyword evidence="1" id="KW-0812">Transmembrane</keyword>
<evidence type="ECO:0000313" key="3">
    <source>
        <dbReference type="Proteomes" id="UP000009222"/>
    </source>
</evidence>
<sequence length="150" mass="16891">MGNYIQVLLFVIAATALLWFGFTLFFNIGVRAPAFGHFGYRRRRGRKPKGESFPGAPQTCPVCSAKLNEGELVKSSAFPSLNGGKDRLMHIRGCIYCLRGDRQRVCPVCGKILRFDEILIARMFERSRRRSHVHVLGCSKCKGGNRNRLS</sequence>
<dbReference type="RefSeq" id="WP_015710199.1">
    <property type="nucleotide sequence ID" value="NC_015577.1"/>
</dbReference>
<protein>
    <submittedName>
        <fullName evidence="2">Uncharacterized protein</fullName>
    </submittedName>
</protein>
<name>F5YBX3_LEAAZ</name>
<reference evidence="2 3" key="2">
    <citation type="journal article" date="2011" name="ISME J.">
        <title>RNA-seq reveals cooperative metabolic interactions between two termite-gut spirochete species in co-culture.</title>
        <authorList>
            <person name="Rosenthal A.Z."/>
            <person name="Matson E.G."/>
            <person name="Eldar A."/>
            <person name="Leadbetter J.R."/>
        </authorList>
    </citation>
    <scope>NUCLEOTIDE SEQUENCE [LARGE SCALE GENOMIC DNA]</scope>
    <source>
        <strain evidence="3">ATCC BAA-888 / DSM 13862 / ZAS-9</strain>
    </source>
</reference>
<organism evidence="2 3">
    <name type="scientific">Leadbettera azotonutricia (strain ATCC BAA-888 / DSM 13862 / ZAS-9)</name>
    <name type="common">Treponema azotonutricium</name>
    <dbReference type="NCBI Taxonomy" id="545695"/>
    <lineage>
        <taxon>Bacteria</taxon>
        <taxon>Pseudomonadati</taxon>
        <taxon>Spirochaetota</taxon>
        <taxon>Spirochaetia</taxon>
        <taxon>Spirochaetales</taxon>
        <taxon>Breznakiellaceae</taxon>
        <taxon>Leadbettera</taxon>
    </lineage>
</organism>
<gene>
    <name evidence="2" type="ordered locus">TREAZ_1833</name>
</gene>
<dbReference type="OrthoDB" id="361897at2"/>
<keyword evidence="1" id="KW-0472">Membrane</keyword>
<dbReference type="InParanoid" id="F5YBX3"/>
<keyword evidence="1" id="KW-1133">Transmembrane helix</keyword>
<dbReference type="KEGG" id="taz:TREAZ_1833"/>
<dbReference type="eggNOG" id="ENOG502ZQCQ">
    <property type="taxonomic scope" value="Bacteria"/>
</dbReference>
<feature type="transmembrane region" description="Helical" evidence="1">
    <location>
        <begin position="6"/>
        <end position="34"/>
    </location>
</feature>
<dbReference type="HOGENOM" id="CLU_133861_1_0_12"/>
<dbReference type="EMBL" id="CP001841">
    <property type="protein sequence ID" value="AEF83434.1"/>
    <property type="molecule type" value="Genomic_DNA"/>
</dbReference>
<evidence type="ECO:0000256" key="1">
    <source>
        <dbReference type="SAM" id="Phobius"/>
    </source>
</evidence>
<dbReference type="AlphaFoldDB" id="F5YBX3"/>
<keyword evidence="3" id="KW-1185">Reference proteome</keyword>
<evidence type="ECO:0000313" key="2">
    <source>
        <dbReference type="EMBL" id="AEF83434.1"/>
    </source>
</evidence>
<dbReference type="Proteomes" id="UP000009222">
    <property type="component" value="Chromosome"/>
</dbReference>
<dbReference type="STRING" id="545695.TREAZ_1833"/>
<accession>F5YBX3</accession>
<proteinExistence type="predicted"/>
<reference evidence="3" key="1">
    <citation type="submission" date="2009-12" db="EMBL/GenBank/DDBJ databases">
        <title>Complete sequence of Treponema azotonutricium strain ZAS-9.</title>
        <authorList>
            <person name="Tetu S.G."/>
            <person name="Matson E."/>
            <person name="Ren Q."/>
            <person name="Seshadri R."/>
            <person name="Elbourne L."/>
            <person name="Hassan K.A."/>
            <person name="Durkin A."/>
            <person name="Radune D."/>
            <person name="Mohamoud Y."/>
            <person name="Shay R."/>
            <person name="Jin S."/>
            <person name="Zhang X."/>
            <person name="Lucey K."/>
            <person name="Ballor N.R."/>
            <person name="Ottesen E."/>
            <person name="Rosenthal R."/>
            <person name="Allen A."/>
            <person name="Leadbetter J.R."/>
            <person name="Paulsen I.T."/>
        </authorList>
    </citation>
    <scope>NUCLEOTIDE SEQUENCE [LARGE SCALE GENOMIC DNA]</scope>
    <source>
        <strain evidence="3">ATCC BAA-888 / DSM 13862 / ZAS-9</strain>
    </source>
</reference>